<accession>A0ABP8ZR87</accession>
<keyword evidence="4" id="KW-1185">Reference proteome</keyword>
<dbReference type="InterPro" id="IPR001254">
    <property type="entry name" value="Trypsin_dom"/>
</dbReference>
<dbReference type="Gene3D" id="2.120.10.70">
    <property type="entry name" value="Fucose-specific lectin"/>
    <property type="match status" value="1"/>
</dbReference>
<protein>
    <recommendedName>
        <fullName evidence="2">Peptidase S1 domain-containing protein</fullName>
    </recommendedName>
</protein>
<evidence type="ECO:0000313" key="4">
    <source>
        <dbReference type="Proteomes" id="UP001501147"/>
    </source>
</evidence>
<dbReference type="InterPro" id="IPR009003">
    <property type="entry name" value="Peptidase_S1_PA"/>
</dbReference>
<dbReference type="PANTHER" id="PTHR24260:SF136">
    <property type="entry name" value="GH08193P-RELATED"/>
    <property type="match status" value="1"/>
</dbReference>
<comment type="caution">
    <text evidence="3">The sequence shown here is derived from an EMBL/GenBank/DDBJ whole genome shotgun (WGS) entry which is preliminary data.</text>
</comment>
<dbReference type="Proteomes" id="UP001501147">
    <property type="component" value="Unassembled WGS sequence"/>
</dbReference>
<dbReference type="InterPro" id="IPR051333">
    <property type="entry name" value="CLIP_Serine_Protease"/>
</dbReference>
<dbReference type="Pfam" id="PF00089">
    <property type="entry name" value="Trypsin"/>
    <property type="match status" value="1"/>
</dbReference>
<evidence type="ECO:0000256" key="1">
    <source>
        <dbReference type="SAM" id="SignalP"/>
    </source>
</evidence>
<dbReference type="Gene3D" id="2.40.10.10">
    <property type="entry name" value="Trypsin-like serine proteases"/>
    <property type="match status" value="1"/>
</dbReference>
<proteinExistence type="predicted"/>
<dbReference type="SUPFAM" id="SSF50494">
    <property type="entry name" value="Trypsin-like serine proteases"/>
    <property type="match status" value="1"/>
</dbReference>
<dbReference type="EMBL" id="BAABJV010000001">
    <property type="protein sequence ID" value="GAA4763032.1"/>
    <property type="molecule type" value="Genomic_DNA"/>
</dbReference>
<keyword evidence="1" id="KW-0732">Signal</keyword>
<dbReference type="PRINTS" id="PR00722">
    <property type="entry name" value="CHYMOTRYPSIN"/>
</dbReference>
<feature type="chain" id="PRO_5045511872" description="Peptidase S1 domain-containing protein" evidence="1">
    <location>
        <begin position="30"/>
        <end position="693"/>
    </location>
</feature>
<dbReference type="SUPFAM" id="SSF89372">
    <property type="entry name" value="Fucose-specific lectin"/>
    <property type="match status" value="1"/>
</dbReference>
<feature type="signal peptide" evidence="1">
    <location>
        <begin position="1"/>
        <end position="29"/>
    </location>
</feature>
<feature type="domain" description="Peptidase S1" evidence="2">
    <location>
        <begin position="162"/>
        <end position="393"/>
    </location>
</feature>
<evidence type="ECO:0000313" key="3">
    <source>
        <dbReference type="EMBL" id="GAA4763032.1"/>
    </source>
</evidence>
<dbReference type="PANTHER" id="PTHR24260">
    <property type="match status" value="1"/>
</dbReference>
<dbReference type="InterPro" id="IPR043504">
    <property type="entry name" value="Peptidase_S1_PA_chymotrypsin"/>
</dbReference>
<dbReference type="RefSeq" id="WP_345609005.1">
    <property type="nucleotide sequence ID" value="NZ_BAABJV010000001.1"/>
</dbReference>
<dbReference type="SMART" id="SM00020">
    <property type="entry name" value="Tryp_SPc"/>
    <property type="match status" value="1"/>
</dbReference>
<name>A0ABP8ZR87_9ACTN</name>
<reference evidence="4" key="1">
    <citation type="journal article" date="2019" name="Int. J. Syst. Evol. Microbiol.">
        <title>The Global Catalogue of Microorganisms (GCM) 10K type strain sequencing project: providing services to taxonomists for standard genome sequencing and annotation.</title>
        <authorList>
            <consortium name="The Broad Institute Genomics Platform"/>
            <consortium name="The Broad Institute Genome Sequencing Center for Infectious Disease"/>
            <person name="Wu L."/>
            <person name="Ma J."/>
        </authorList>
    </citation>
    <scope>NUCLEOTIDE SEQUENCE [LARGE SCALE GENOMIC DNA]</scope>
    <source>
        <strain evidence="4">JCM 18324</strain>
    </source>
</reference>
<dbReference type="PROSITE" id="PS50240">
    <property type="entry name" value="TRYPSIN_DOM"/>
    <property type="match status" value="1"/>
</dbReference>
<gene>
    <name evidence="3" type="ORF">GCM10023329_05800</name>
</gene>
<sequence>MALRTRRWLPAATATAAVLVGAATPLASAAGEPAANADAPFVFEDGTYPNSAEVLAETGAKLISGDGGITYTSCDGPYQIKVWARDLKLPEERMCFAAPQDTGHLTVSIPGAYRIQTYKRSVKASISVKNETQSLDIPDSSSKGFGEAGADPSAAVLLELRVTGSSAARGAGQPVDTAGLAFNTKLTIGDGKRSCSGALVDPYWVLTAKSCFAEDPAKSNTVAAGAPKDKTTAVVGKSLLITSGGHSSDIAELVPHADRDLVMARLAQPADDITPVPLAATAPATGQELTVAGFGRTRTEWVPATRHAAVFTTGNVTATGFDLAARTPADATVCAGDAGGPAFRTEGGKPALVGITSLGWQGGCLGTPATETRTGAFSTRVNDLHGWFQRVRAQSPGWKTQALVQSGTTLYQGVRVNDGSWTGFEDIQTQGAGNIGGIRSSAVVGMNGDTHVLAVSNNGGLFHTTRKQDGTWGTWGDVFSVANSLGSLTSVTATNNGWDLHVVAVADGKAFHTIRNASGHWTPFRDITSGKVGNVTAAATAVVRGELQVTTVSGGKAYHTIRQASGNWLAWGDVADAAGPTGPITAISTVGSGDQTHVVIATDNGARQYHAVRNFSGHWEPLAEIKGILGTVTAKSVATAHVAGEVQVAVTTADNKVLHTTRRADRTWTTTTAVPVSLPGAPGHLAMTGTWNG</sequence>
<evidence type="ECO:0000259" key="2">
    <source>
        <dbReference type="PROSITE" id="PS50240"/>
    </source>
</evidence>
<dbReference type="InterPro" id="IPR001314">
    <property type="entry name" value="Peptidase_S1A"/>
</dbReference>
<organism evidence="3 4">
    <name type="scientific">Streptomyces sanyensis</name>
    <dbReference type="NCBI Taxonomy" id="568869"/>
    <lineage>
        <taxon>Bacteria</taxon>
        <taxon>Bacillati</taxon>
        <taxon>Actinomycetota</taxon>
        <taxon>Actinomycetes</taxon>
        <taxon>Kitasatosporales</taxon>
        <taxon>Streptomycetaceae</taxon>
        <taxon>Streptomyces</taxon>
    </lineage>
</organism>